<evidence type="ECO:0000313" key="3">
    <source>
        <dbReference type="Proteomes" id="UP001165190"/>
    </source>
</evidence>
<dbReference type="EMBL" id="BSYR01000003">
    <property type="protein sequence ID" value="GMI65460.1"/>
    <property type="molecule type" value="Genomic_DNA"/>
</dbReference>
<evidence type="ECO:0000256" key="1">
    <source>
        <dbReference type="SAM" id="MobiDB-lite"/>
    </source>
</evidence>
<feature type="compositionally biased region" description="Polar residues" evidence="1">
    <location>
        <begin position="1"/>
        <end position="17"/>
    </location>
</feature>
<dbReference type="Proteomes" id="UP001165190">
    <property type="component" value="Unassembled WGS sequence"/>
</dbReference>
<dbReference type="AlphaFoldDB" id="A0A9W7GTQ3"/>
<evidence type="ECO:0000313" key="2">
    <source>
        <dbReference type="EMBL" id="GMI65460.1"/>
    </source>
</evidence>
<feature type="compositionally biased region" description="Polar residues" evidence="1">
    <location>
        <begin position="24"/>
        <end position="33"/>
    </location>
</feature>
<comment type="caution">
    <text evidence="2">The sequence shown here is derived from an EMBL/GenBank/DDBJ whole genome shotgun (WGS) entry which is preliminary data.</text>
</comment>
<dbReference type="InterPro" id="IPR018467">
    <property type="entry name" value="CCT_CS"/>
</dbReference>
<accession>A0A9W7GTQ3</accession>
<protein>
    <submittedName>
        <fullName evidence="2">TIFY DOMAIN PROTEIN 11B, jasmonate-zim-domain protein 6</fullName>
    </submittedName>
</protein>
<gene>
    <name evidence="2" type="ORF">HRI_000215300</name>
</gene>
<feature type="region of interest" description="Disordered" evidence="1">
    <location>
        <begin position="1"/>
        <end position="40"/>
    </location>
</feature>
<name>A0A9W7GTQ3_HIBTR</name>
<feature type="compositionally biased region" description="Basic and acidic residues" evidence="1">
    <location>
        <begin position="85"/>
        <end position="97"/>
    </location>
</feature>
<dbReference type="Pfam" id="PF09425">
    <property type="entry name" value="Jas_motif"/>
    <property type="match status" value="1"/>
</dbReference>
<dbReference type="OrthoDB" id="1937734at2759"/>
<proteinExistence type="predicted"/>
<reference evidence="2" key="1">
    <citation type="submission" date="2023-05" db="EMBL/GenBank/DDBJ databases">
        <title>Genome and transcriptome analyses reveal genes involved in the formation of fine ridges on petal epidermal cells in Hibiscus trionum.</title>
        <authorList>
            <person name="Koshimizu S."/>
            <person name="Masuda S."/>
            <person name="Ishii T."/>
            <person name="Shirasu K."/>
            <person name="Hoshino A."/>
            <person name="Arita M."/>
        </authorList>
    </citation>
    <scope>NUCLEOTIDE SEQUENCE</scope>
    <source>
        <strain evidence="2">Hamamatsu line</strain>
    </source>
</reference>
<keyword evidence="3" id="KW-1185">Reference proteome</keyword>
<organism evidence="2 3">
    <name type="scientific">Hibiscus trionum</name>
    <name type="common">Flower of an hour</name>
    <dbReference type="NCBI Taxonomy" id="183268"/>
    <lineage>
        <taxon>Eukaryota</taxon>
        <taxon>Viridiplantae</taxon>
        <taxon>Streptophyta</taxon>
        <taxon>Embryophyta</taxon>
        <taxon>Tracheophyta</taxon>
        <taxon>Spermatophyta</taxon>
        <taxon>Magnoliopsida</taxon>
        <taxon>eudicotyledons</taxon>
        <taxon>Gunneridae</taxon>
        <taxon>Pentapetalae</taxon>
        <taxon>rosids</taxon>
        <taxon>malvids</taxon>
        <taxon>Malvales</taxon>
        <taxon>Malvaceae</taxon>
        <taxon>Malvoideae</taxon>
        <taxon>Hibiscus</taxon>
    </lineage>
</organism>
<sequence length="103" mass="11664">MEKSSSNADKIDTNNTDIPDLNVASKTANTLDQDPSVERRQYGCSDLRIARRNSLHKFFEKRKDRVAARAPHQLNNNLVPLPPPKPEEGQLSKDTLRNIDLNL</sequence>
<feature type="region of interest" description="Disordered" evidence="1">
    <location>
        <begin position="66"/>
        <end position="103"/>
    </location>
</feature>